<proteinExistence type="predicted"/>
<dbReference type="STRING" id="254406.SAMN04488042_1011364"/>
<feature type="region of interest" description="Disordered" evidence="1">
    <location>
        <begin position="195"/>
        <end position="251"/>
    </location>
</feature>
<evidence type="ECO:0000313" key="4">
    <source>
        <dbReference type="Proteomes" id="UP000199144"/>
    </source>
</evidence>
<dbReference type="OrthoDB" id="7203912at2"/>
<keyword evidence="4" id="KW-1185">Reference proteome</keyword>
<accession>A0A1I4K7S5</accession>
<feature type="region of interest" description="Disordered" evidence="1">
    <location>
        <begin position="105"/>
        <end position="182"/>
    </location>
</feature>
<feature type="compositionally biased region" description="Basic and acidic residues" evidence="1">
    <location>
        <begin position="225"/>
        <end position="237"/>
    </location>
</feature>
<protein>
    <submittedName>
        <fullName evidence="3">Hook-length control protein FliK</fullName>
    </submittedName>
</protein>
<name>A0A1I4K7S5_9RHOB</name>
<feature type="region of interest" description="Disordered" evidence="1">
    <location>
        <begin position="45"/>
        <end position="86"/>
    </location>
</feature>
<evidence type="ECO:0000256" key="1">
    <source>
        <dbReference type="SAM" id="MobiDB-lite"/>
    </source>
</evidence>
<evidence type="ECO:0000313" key="3">
    <source>
        <dbReference type="EMBL" id="SFL74892.1"/>
    </source>
</evidence>
<feature type="domain" description="Flagellar hook-length control protein-like C-terminal" evidence="2">
    <location>
        <begin position="409"/>
        <end position="478"/>
    </location>
</feature>
<dbReference type="EMBL" id="FOTQ01000001">
    <property type="protein sequence ID" value="SFL74892.1"/>
    <property type="molecule type" value="Genomic_DNA"/>
</dbReference>
<feature type="region of interest" description="Disordered" evidence="1">
    <location>
        <begin position="475"/>
        <end position="498"/>
    </location>
</feature>
<dbReference type="CDD" id="cd17470">
    <property type="entry name" value="T3SS_Flik_C"/>
    <property type="match status" value="1"/>
</dbReference>
<reference evidence="3 4" key="1">
    <citation type="submission" date="2016-10" db="EMBL/GenBank/DDBJ databases">
        <authorList>
            <person name="de Groot N.N."/>
        </authorList>
    </citation>
    <scope>NUCLEOTIDE SEQUENCE [LARGE SCALE GENOMIC DNA]</scope>
    <source>
        <strain evidence="3 4">DSM 15283</strain>
    </source>
</reference>
<dbReference type="InterPro" id="IPR038610">
    <property type="entry name" value="FliK-like_C_sf"/>
</dbReference>
<organism evidence="3 4">
    <name type="scientific">Shimia aestuarii</name>
    <dbReference type="NCBI Taxonomy" id="254406"/>
    <lineage>
        <taxon>Bacteria</taxon>
        <taxon>Pseudomonadati</taxon>
        <taxon>Pseudomonadota</taxon>
        <taxon>Alphaproteobacteria</taxon>
        <taxon>Rhodobacterales</taxon>
        <taxon>Roseobacteraceae</taxon>
    </lineage>
</organism>
<dbReference type="Proteomes" id="UP000199144">
    <property type="component" value="Unassembled WGS sequence"/>
</dbReference>
<sequence>MQTPPVLLLQSSVGTGRGDCVRIEPGPGSGQFMAIFDEMASEVLPADSEADLTTAETSETDEAASELQPHTPESTHKIIAGESADDREEGFIAGVLSKPVKDVATLPDDLREGGAIGPETSGRTKPAPFVAQQNTSDGVELSPQETPLPIRVAATDRKGLGGTPRPESTTSVAGAGMPPRVPSQLVDFRSAETALISTPEPGEMVPDPQTTKAQRHDQVAQGGQDIKRRDAGTRPEEYAAPTEGNKDIEVRAEPHMPSGAAKSRGDVPAGSQTVAAPQLLTSTMSALGDSGASTKMTRFETISPSATAHTVISATIPSEQAAAPGVVTRTELPPLRQALVRSTGPSEAHSLAIAFGSEEAPPPLAQSVSALAPETVAQSQFRASGVALPTPQVIVRQVLEALGSSGRDLIEITLDPPELGRIRMAMAETAGSISVTIQADASATSDLLRRHQDMLRQDLLAQGYKDVSFTFEQNAFGGQGQDSPEINDAPTGEAPEMRTVSETRLTLSSAGVDIRL</sequence>
<gene>
    <name evidence="3" type="ORF">SAMN04488042_1011364</name>
</gene>
<dbReference type="Gene3D" id="3.30.750.140">
    <property type="match status" value="1"/>
</dbReference>
<evidence type="ECO:0000259" key="2">
    <source>
        <dbReference type="Pfam" id="PF02120"/>
    </source>
</evidence>
<dbReference type="Pfam" id="PF02120">
    <property type="entry name" value="Flg_hook"/>
    <property type="match status" value="1"/>
</dbReference>
<dbReference type="AlphaFoldDB" id="A0A1I4K7S5"/>
<dbReference type="InterPro" id="IPR021136">
    <property type="entry name" value="Flagellar_hook_control-like_C"/>
</dbReference>